<accession>A0A165C3G3</accession>
<organism evidence="1 2">
    <name type="scientific">Laetiporus sulphureus 93-53</name>
    <dbReference type="NCBI Taxonomy" id="1314785"/>
    <lineage>
        <taxon>Eukaryota</taxon>
        <taxon>Fungi</taxon>
        <taxon>Dikarya</taxon>
        <taxon>Basidiomycota</taxon>
        <taxon>Agaricomycotina</taxon>
        <taxon>Agaricomycetes</taxon>
        <taxon>Polyporales</taxon>
        <taxon>Laetiporus</taxon>
    </lineage>
</organism>
<evidence type="ECO:0000313" key="2">
    <source>
        <dbReference type="Proteomes" id="UP000076871"/>
    </source>
</evidence>
<dbReference type="AlphaFoldDB" id="A0A165C3G3"/>
<dbReference type="GeneID" id="63820265"/>
<feature type="non-terminal residue" evidence="1">
    <location>
        <position position="70"/>
    </location>
</feature>
<dbReference type="EMBL" id="KV427655">
    <property type="protein sequence ID" value="KZT02137.1"/>
    <property type="molecule type" value="Genomic_DNA"/>
</dbReference>
<dbReference type="STRING" id="1314785.A0A165C3G3"/>
<gene>
    <name evidence="1" type="ORF">LAESUDRAFT_617668</name>
</gene>
<name>A0A165C3G3_9APHY</name>
<dbReference type="InterPro" id="IPR036224">
    <property type="entry name" value="GINS_bundle-like_dom_sf"/>
</dbReference>
<dbReference type="RefSeq" id="XP_040759877.1">
    <property type="nucleotide sequence ID" value="XM_040903234.1"/>
</dbReference>
<proteinExistence type="predicted"/>
<reference evidence="1 2" key="1">
    <citation type="journal article" date="2016" name="Mol. Biol. Evol.">
        <title>Comparative Genomics of Early-Diverging Mushroom-Forming Fungi Provides Insights into the Origins of Lignocellulose Decay Capabilities.</title>
        <authorList>
            <person name="Nagy L.G."/>
            <person name="Riley R."/>
            <person name="Tritt A."/>
            <person name="Adam C."/>
            <person name="Daum C."/>
            <person name="Floudas D."/>
            <person name="Sun H."/>
            <person name="Yadav J.S."/>
            <person name="Pangilinan J."/>
            <person name="Larsson K.H."/>
            <person name="Matsuura K."/>
            <person name="Barry K."/>
            <person name="Labutti K."/>
            <person name="Kuo R."/>
            <person name="Ohm R.A."/>
            <person name="Bhattacharya S.S."/>
            <person name="Shirouzu T."/>
            <person name="Yoshinaga Y."/>
            <person name="Martin F.M."/>
            <person name="Grigoriev I.V."/>
            <person name="Hibbett D.S."/>
        </authorList>
    </citation>
    <scope>NUCLEOTIDE SEQUENCE [LARGE SCALE GENOMIC DNA]</scope>
    <source>
        <strain evidence="1 2">93-53</strain>
    </source>
</reference>
<evidence type="ECO:0000313" key="1">
    <source>
        <dbReference type="EMBL" id="KZT02137.1"/>
    </source>
</evidence>
<dbReference type="OrthoDB" id="1938138at2759"/>
<dbReference type="SUPFAM" id="SSF158573">
    <property type="entry name" value="GINS helical bundle-like"/>
    <property type="match status" value="1"/>
</dbReference>
<keyword evidence="2" id="KW-1185">Reference proteome</keyword>
<dbReference type="Proteomes" id="UP000076871">
    <property type="component" value="Unassembled WGS sequence"/>
</dbReference>
<protein>
    <submittedName>
        <fullName evidence="1">Uncharacterized protein</fullName>
    </submittedName>
</protein>
<sequence>DFLQDCLACEMSQPRFSELSFRFMEIEKVLLDVCALLSPSLAPDDVSNPDKIEALLQDIRDAQQVKRQVG</sequence>
<feature type="non-terminal residue" evidence="1">
    <location>
        <position position="1"/>
    </location>
</feature>
<dbReference type="InParanoid" id="A0A165C3G3"/>
<dbReference type="Gene3D" id="1.20.58.1020">
    <property type="match status" value="1"/>
</dbReference>